<evidence type="ECO:0000256" key="7">
    <source>
        <dbReference type="RuleBase" id="RU003879"/>
    </source>
</evidence>
<keyword evidence="7" id="KW-0813">Transport</keyword>
<evidence type="ECO:0000256" key="4">
    <source>
        <dbReference type="ARBA" id="ARBA00022692"/>
    </source>
</evidence>
<dbReference type="Pfam" id="PF02472">
    <property type="entry name" value="ExbD"/>
    <property type="match status" value="1"/>
</dbReference>
<evidence type="ECO:0000313" key="10">
    <source>
        <dbReference type="Proteomes" id="UP000198599"/>
    </source>
</evidence>
<dbReference type="OrthoDB" id="8479787at2"/>
<comment type="similarity">
    <text evidence="2 7">Belongs to the ExbD/TolR family.</text>
</comment>
<evidence type="ECO:0000256" key="2">
    <source>
        <dbReference type="ARBA" id="ARBA00005811"/>
    </source>
</evidence>
<organism evidence="9 10">
    <name type="scientific">Roseovarius lutimaris</name>
    <dbReference type="NCBI Taxonomy" id="1005928"/>
    <lineage>
        <taxon>Bacteria</taxon>
        <taxon>Pseudomonadati</taxon>
        <taxon>Pseudomonadota</taxon>
        <taxon>Alphaproteobacteria</taxon>
        <taxon>Rhodobacterales</taxon>
        <taxon>Roseobacteraceae</taxon>
        <taxon>Roseovarius</taxon>
    </lineage>
</organism>
<dbReference type="RefSeq" id="WP_092842449.1">
    <property type="nucleotide sequence ID" value="NZ_FOVP01000050.1"/>
</dbReference>
<keyword evidence="4 7" id="KW-0812">Transmembrane</keyword>
<keyword evidence="10" id="KW-1185">Reference proteome</keyword>
<dbReference type="GO" id="GO:0022857">
    <property type="term" value="F:transmembrane transporter activity"/>
    <property type="evidence" value="ECO:0007669"/>
    <property type="project" value="InterPro"/>
</dbReference>
<proteinExistence type="inferred from homology"/>
<dbReference type="AlphaFoldDB" id="A0A1I5H2M0"/>
<feature type="transmembrane region" description="Helical" evidence="8">
    <location>
        <begin position="15"/>
        <end position="37"/>
    </location>
</feature>
<dbReference type="InterPro" id="IPR003400">
    <property type="entry name" value="ExbD"/>
</dbReference>
<evidence type="ECO:0000313" key="9">
    <source>
        <dbReference type="EMBL" id="SFO42360.1"/>
    </source>
</evidence>
<keyword evidence="6 8" id="KW-0472">Membrane</keyword>
<dbReference type="GO" id="GO:0005886">
    <property type="term" value="C:plasma membrane"/>
    <property type="evidence" value="ECO:0007669"/>
    <property type="project" value="UniProtKB-SubCell"/>
</dbReference>
<dbReference type="STRING" id="1005928.SAMN04487859_1509"/>
<keyword evidence="5 8" id="KW-1133">Transmembrane helix</keyword>
<keyword evidence="3" id="KW-1003">Cell membrane</keyword>
<dbReference type="PANTHER" id="PTHR30558:SF3">
    <property type="entry name" value="BIOPOLYMER TRANSPORT PROTEIN EXBD-RELATED"/>
    <property type="match status" value="1"/>
</dbReference>
<protein>
    <submittedName>
        <fullName evidence="9">Outer membrane transport energization protein ExbD</fullName>
    </submittedName>
</protein>
<sequence>MDFSHPTRRRQSEPALPMINVVFLLLIFFLMSAQIVAPPPIDVTPPVVQRGDAAQDGLRLHMSAEGALALDDLRDADVWDRFAEVQTPSEATVLIRADAALPAAQLASVLARISALGFEHIQLATDQK</sequence>
<comment type="subcellular location">
    <subcellularLocation>
        <location evidence="1">Cell membrane</location>
        <topology evidence="1">Single-pass membrane protein</topology>
    </subcellularLocation>
    <subcellularLocation>
        <location evidence="7">Cell membrane</location>
        <topology evidence="7">Single-pass type II membrane protein</topology>
    </subcellularLocation>
</comment>
<evidence type="ECO:0000256" key="3">
    <source>
        <dbReference type="ARBA" id="ARBA00022475"/>
    </source>
</evidence>
<gene>
    <name evidence="9" type="ORF">SAMN04487859_1509</name>
</gene>
<evidence type="ECO:0000256" key="8">
    <source>
        <dbReference type="SAM" id="Phobius"/>
    </source>
</evidence>
<dbReference type="PANTHER" id="PTHR30558">
    <property type="entry name" value="EXBD MEMBRANE COMPONENT OF PMF-DRIVEN MACROMOLECULE IMPORT SYSTEM"/>
    <property type="match status" value="1"/>
</dbReference>
<dbReference type="Proteomes" id="UP000198599">
    <property type="component" value="Unassembled WGS sequence"/>
</dbReference>
<reference evidence="10" key="1">
    <citation type="submission" date="2016-10" db="EMBL/GenBank/DDBJ databases">
        <authorList>
            <person name="Varghese N."/>
            <person name="Submissions S."/>
        </authorList>
    </citation>
    <scope>NUCLEOTIDE SEQUENCE [LARGE SCALE GENOMIC DNA]</scope>
    <source>
        <strain evidence="10">DSM 28463</strain>
    </source>
</reference>
<accession>A0A1I5H2M0</accession>
<evidence type="ECO:0000256" key="6">
    <source>
        <dbReference type="ARBA" id="ARBA00023136"/>
    </source>
</evidence>
<dbReference type="EMBL" id="FOVP01000050">
    <property type="protein sequence ID" value="SFO42360.1"/>
    <property type="molecule type" value="Genomic_DNA"/>
</dbReference>
<evidence type="ECO:0000256" key="1">
    <source>
        <dbReference type="ARBA" id="ARBA00004162"/>
    </source>
</evidence>
<keyword evidence="7" id="KW-0653">Protein transport</keyword>
<name>A0A1I5H2M0_9RHOB</name>
<evidence type="ECO:0000256" key="5">
    <source>
        <dbReference type="ARBA" id="ARBA00022989"/>
    </source>
</evidence>
<dbReference type="GO" id="GO:0015031">
    <property type="term" value="P:protein transport"/>
    <property type="evidence" value="ECO:0007669"/>
    <property type="project" value="UniProtKB-KW"/>
</dbReference>